<gene>
    <name evidence="5" type="ORF">MSPICULIGERA_LOCUS25810</name>
</gene>
<name>A0AA36GEC5_9BILA</name>
<sequence length="298" mass="32959">MYPGPSHPKKTRAVVPHHPYQVPNKYGVANNDPQLPNEPKNAKIYIGGLPPCVTYEDLFSEFCEYGHITKIWIARKPPGFAYLYYPSMKEAKRAVMARNNTVICRNLCKVELSYDEFAMGNFTGDITDMTPALHAMIKKQNKALKWGQPAPVGYQQLQQPVGYFPAYPQLTAPPASAPPVETPYSHPPGPSSLVPFQAAMGGTVPGMPNNMALVQAMMQMNEMYQKAQAHAQPPPPQAAATPAPNNNPVPQQQQQSLYELLEANNPAHHYPSSQRPRESRSPSPPPRITEPSRTPTPE</sequence>
<feature type="non-terminal residue" evidence="5">
    <location>
        <position position="298"/>
    </location>
</feature>
<accession>A0AA36GEC5</accession>
<evidence type="ECO:0000313" key="5">
    <source>
        <dbReference type="EMBL" id="CAJ0587857.1"/>
    </source>
</evidence>
<dbReference type="AlphaFoldDB" id="A0AA36GEC5"/>
<evidence type="ECO:0000256" key="2">
    <source>
        <dbReference type="PROSITE-ProRule" id="PRU00176"/>
    </source>
</evidence>
<evidence type="ECO:0000313" key="6">
    <source>
        <dbReference type="Proteomes" id="UP001177023"/>
    </source>
</evidence>
<reference evidence="5" key="1">
    <citation type="submission" date="2023-06" db="EMBL/GenBank/DDBJ databases">
        <authorList>
            <person name="Delattre M."/>
        </authorList>
    </citation>
    <scope>NUCLEOTIDE SEQUENCE</scope>
    <source>
        <strain evidence="5">AF72</strain>
    </source>
</reference>
<evidence type="ECO:0000259" key="4">
    <source>
        <dbReference type="PROSITE" id="PS50102"/>
    </source>
</evidence>
<dbReference type="InterPro" id="IPR035979">
    <property type="entry name" value="RBD_domain_sf"/>
</dbReference>
<dbReference type="SMART" id="SM00360">
    <property type="entry name" value="RRM"/>
    <property type="match status" value="1"/>
</dbReference>
<feature type="domain" description="RRM" evidence="4">
    <location>
        <begin position="42"/>
        <end position="115"/>
    </location>
</feature>
<comment type="caution">
    <text evidence="5">The sequence shown here is derived from an EMBL/GenBank/DDBJ whole genome shotgun (WGS) entry which is preliminary data.</text>
</comment>
<dbReference type="Gene3D" id="3.30.70.330">
    <property type="match status" value="1"/>
</dbReference>
<dbReference type="SUPFAM" id="SSF54928">
    <property type="entry name" value="RNA-binding domain, RBD"/>
    <property type="match status" value="1"/>
</dbReference>
<feature type="compositionally biased region" description="Low complexity" evidence="3">
    <location>
        <begin position="238"/>
        <end position="255"/>
    </location>
</feature>
<feature type="region of interest" description="Disordered" evidence="3">
    <location>
        <begin position="225"/>
        <end position="298"/>
    </location>
</feature>
<dbReference type="InterPro" id="IPR000504">
    <property type="entry name" value="RRM_dom"/>
</dbReference>
<evidence type="ECO:0000256" key="1">
    <source>
        <dbReference type="ARBA" id="ARBA00022884"/>
    </source>
</evidence>
<dbReference type="GO" id="GO:0003723">
    <property type="term" value="F:RNA binding"/>
    <property type="evidence" value="ECO:0007669"/>
    <property type="project" value="UniProtKB-UniRule"/>
</dbReference>
<dbReference type="InterPro" id="IPR012677">
    <property type="entry name" value="Nucleotide-bd_a/b_plait_sf"/>
</dbReference>
<protein>
    <recommendedName>
        <fullName evidence="4">RRM domain-containing protein</fullName>
    </recommendedName>
</protein>
<dbReference type="EMBL" id="CATQJA010002710">
    <property type="protein sequence ID" value="CAJ0587857.1"/>
    <property type="molecule type" value="Genomic_DNA"/>
</dbReference>
<dbReference type="Pfam" id="PF00076">
    <property type="entry name" value="RRM_1"/>
    <property type="match status" value="1"/>
</dbReference>
<dbReference type="PROSITE" id="PS50102">
    <property type="entry name" value="RRM"/>
    <property type="match status" value="1"/>
</dbReference>
<organism evidence="5 6">
    <name type="scientific">Mesorhabditis spiculigera</name>
    <dbReference type="NCBI Taxonomy" id="96644"/>
    <lineage>
        <taxon>Eukaryota</taxon>
        <taxon>Metazoa</taxon>
        <taxon>Ecdysozoa</taxon>
        <taxon>Nematoda</taxon>
        <taxon>Chromadorea</taxon>
        <taxon>Rhabditida</taxon>
        <taxon>Rhabditina</taxon>
        <taxon>Rhabditomorpha</taxon>
        <taxon>Rhabditoidea</taxon>
        <taxon>Rhabditidae</taxon>
        <taxon>Mesorhabditinae</taxon>
        <taxon>Mesorhabditis</taxon>
    </lineage>
</organism>
<feature type="compositionally biased region" description="Pro residues" evidence="3">
    <location>
        <begin position="282"/>
        <end position="298"/>
    </location>
</feature>
<keyword evidence="1 2" id="KW-0694">RNA-binding</keyword>
<dbReference type="Proteomes" id="UP001177023">
    <property type="component" value="Unassembled WGS sequence"/>
</dbReference>
<keyword evidence="6" id="KW-1185">Reference proteome</keyword>
<proteinExistence type="predicted"/>
<evidence type="ECO:0000256" key="3">
    <source>
        <dbReference type="SAM" id="MobiDB-lite"/>
    </source>
</evidence>
<dbReference type="PANTHER" id="PTHR23189">
    <property type="entry name" value="RNA RECOGNITION MOTIF-CONTAINING"/>
    <property type="match status" value="1"/>
</dbReference>